<evidence type="ECO:0000313" key="5">
    <source>
        <dbReference type="EMBL" id="CAE7663059.1"/>
    </source>
</evidence>
<feature type="transmembrane region" description="Helical" evidence="3">
    <location>
        <begin position="589"/>
        <end position="614"/>
    </location>
</feature>
<keyword evidence="6" id="KW-1185">Reference proteome</keyword>
<dbReference type="SUPFAM" id="SSF51197">
    <property type="entry name" value="Clavaminate synthase-like"/>
    <property type="match status" value="1"/>
</dbReference>
<dbReference type="InterPro" id="IPR051961">
    <property type="entry name" value="Fungal_Metabolite_Diox"/>
</dbReference>
<keyword evidence="3" id="KW-0472">Membrane</keyword>
<keyword evidence="1" id="KW-0175">Coiled coil</keyword>
<dbReference type="Gene3D" id="2.130.10.10">
    <property type="entry name" value="YVTN repeat-like/Quinoprotein amine dehydrogenase"/>
    <property type="match status" value="2"/>
</dbReference>
<dbReference type="InterPro" id="IPR036322">
    <property type="entry name" value="WD40_repeat_dom_sf"/>
</dbReference>
<keyword evidence="3" id="KW-1133">Transmembrane helix</keyword>
<feature type="coiled-coil region" evidence="1">
    <location>
        <begin position="419"/>
        <end position="446"/>
    </location>
</feature>
<dbReference type="SUPFAM" id="SSF50978">
    <property type="entry name" value="WD40 repeat-like"/>
    <property type="match status" value="1"/>
</dbReference>
<feature type="coiled-coil region" evidence="1">
    <location>
        <begin position="332"/>
        <end position="359"/>
    </location>
</feature>
<dbReference type="EMBL" id="CAJNJA010032030">
    <property type="protein sequence ID" value="CAE7663059.1"/>
    <property type="molecule type" value="Genomic_DNA"/>
</dbReference>
<dbReference type="OrthoDB" id="417095at2759"/>
<comment type="caution">
    <text evidence="5">The sequence shown here is derived from an EMBL/GenBank/DDBJ whole genome shotgun (WGS) entry which is preliminary data.</text>
</comment>
<reference evidence="5" key="1">
    <citation type="submission" date="2021-02" db="EMBL/GenBank/DDBJ databases">
        <authorList>
            <person name="Dougan E. K."/>
            <person name="Rhodes N."/>
            <person name="Thang M."/>
            <person name="Chan C."/>
        </authorList>
    </citation>
    <scope>NUCLEOTIDE SEQUENCE</scope>
</reference>
<organism evidence="5 6">
    <name type="scientific">Symbiodinium necroappetens</name>
    <dbReference type="NCBI Taxonomy" id="1628268"/>
    <lineage>
        <taxon>Eukaryota</taxon>
        <taxon>Sar</taxon>
        <taxon>Alveolata</taxon>
        <taxon>Dinophyceae</taxon>
        <taxon>Suessiales</taxon>
        <taxon>Symbiodiniaceae</taxon>
        <taxon>Symbiodinium</taxon>
    </lineage>
</organism>
<dbReference type="Gene3D" id="2.60.120.620">
    <property type="entry name" value="q2cbj1_9rhob like domain"/>
    <property type="match status" value="1"/>
</dbReference>
<keyword evidence="3" id="KW-0812">Transmembrane</keyword>
<gene>
    <name evidence="5" type="ORF">SNEC2469_LOCUS18884</name>
</gene>
<dbReference type="InterPro" id="IPR008775">
    <property type="entry name" value="Phytyl_CoA_dOase-like"/>
</dbReference>
<feature type="compositionally biased region" description="Basic and acidic residues" evidence="2">
    <location>
        <begin position="1104"/>
        <end position="1117"/>
    </location>
</feature>
<evidence type="ECO:0000313" key="6">
    <source>
        <dbReference type="Proteomes" id="UP000601435"/>
    </source>
</evidence>
<feature type="chain" id="PRO_5032471170" evidence="4">
    <location>
        <begin position="19"/>
        <end position="1537"/>
    </location>
</feature>
<evidence type="ECO:0000256" key="4">
    <source>
        <dbReference type="SAM" id="SignalP"/>
    </source>
</evidence>
<evidence type="ECO:0000256" key="1">
    <source>
        <dbReference type="SAM" id="Coils"/>
    </source>
</evidence>
<dbReference type="PANTHER" id="PTHR37563">
    <property type="entry name" value="PHYTANOYL-COA DIOXYGENASE FAMILY PROTEIN (AFU_ORTHOLOGUE AFUA_2G03330)"/>
    <property type="match status" value="1"/>
</dbReference>
<evidence type="ECO:0000256" key="2">
    <source>
        <dbReference type="SAM" id="MobiDB-lite"/>
    </source>
</evidence>
<keyword evidence="4" id="KW-0732">Signal</keyword>
<feature type="signal peptide" evidence="4">
    <location>
        <begin position="1"/>
        <end position="18"/>
    </location>
</feature>
<proteinExistence type="predicted"/>
<name>A0A812W2Q0_9DINO</name>
<protein>
    <submittedName>
        <fullName evidence="5">Uncharacterized protein</fullName>
    </submittedName>
</protein>
<dbReference type="Proteomes" id="UP000601435">
    <property type="component" value="Unassembled WGS sequence"/>
</dbReference>
<evidence type="ECO:0000256" key="3">
    <source>
        <dbReference type="SAM" id="Phobius"/>
    </source>
</evidence>
<feature type="region of interest" description="Disordered" evidence="2">
    <location>
        <begin position="1100"/>
        <end position="1119"/>
    </location>
</feature>
<sequence>MSLLLLAVGGWLAAGVLARECPDCVSRSWSCPKRCSPSNTRLHTFNFQYKETRCLDIIPWNGSSMQVDMNLWCAMPSTKRCRDFMCRSRISCYNMDRFTARGMISSLGFCPVPAEHSDLMSQNCDWVCKRGEPTIRCKYDFDRSGRFGIQSRLDTCWVQERCVSGQTQTLTTVCKPDGRASQSPHANLLGFATLLVTRPARFAAQSGVERALGNALAQLVATSETHVTVEIRRNGTWQRNMLENTTQALHAMFNISVVGNASFDPLQRAIATKILMEQANSSQITQAMNSALVARGLEASVQAADLTVSPGLQNLTEQGPSRQEFYALVALLRKYKDYLNEVREDLQQAQSELSLQNLSREEFASIKAKHNSAQQHMSEIMSSHSELSSEIENAIAKRNLTKHALVVAQSAAQSAAAELLRTQANLSSSQADLAALKQKQVAAEQDLLSALAVKESLNKQLKENTTRLGTSLEAVYEDLKYMRKLLVEAQQANQSNYKELEDLVGDLLEEQANHNVTKFALALEREDHDMTKDELEEMTAEHSQDLWQLHVEKQHHRETKQDLRDETLLHLQTKAKLEEVSKTASTMTLTFVVVTSCMSLLLVVLAAAFLVTFFRKRSIERLAVVADGSTGDNNIVVGRPVEPTSRDAWVKTVEIGTKPGPTLLSCLGSPMKHPKSIGGASSACGGIFCTSPAGPMWLLLPLTSLTCLGQSGRQPTIARRSQSTATAGPRALAALPSREKARLILAAGGAEWWEEAGGEWAQVQKATDPDLGSPFFSVATEPGTGVVAVGGGAGRTASIFGPNGSLLATLRGHTGWVRDLLFHDGHLFSIGCNFIKVWRRYGVDKQSASSWHHVGDLEVRGDLLALAVCGGFLVAAGASKHHNWFRLPVKELRPKDWLAEAQASLTQSESPHAGRTTALASSGARLLSCGHDGRVCAERLHSDDICRSASSDKLPGGKLLCMALLEKGKMAVGSEEGLMHVLDAESLRPTGSFRPFAGSPIHALCALPRARVAAVSSSFAGFAVASPTENAIKIVTKGFLGLEGRSEVAWNLRVPANEPSGPWRSVFKVGGKKGPKHVEWLLGDRLYGIPLILEPVSQVQVPSRESHPESTENETRMVSRSPRGALRLIRALESLRIYPGYPPPGPGFPVVPRGLGVLAHVQPVQPCEHVLDIPLNDGSGKVMCVGVPDKWWLYGTPVVQIGLCDCSVRPATQQLARSEEFNVSHALESFQINGFVVLDNTLSKLQLEDLRKAPGFSVLGVDLEVGKEKERTDQACSNIMDQIFASDPEGFGGDVRRKDTNRARDIAGYSLGDSSRTKSNFHLQATCDNAYASLVDLETTTPLLMAIFGSHEYLAAGCGGDVALAGAIEYQALHPDAIWGPLDKHVADYDMPPAVTVNFVLEDLTSINGPMRVVPGSHRWRHRPPTLREEPDWMLLNTLCPIKAGAAILRDNRLWHGGTPNLSDRMRALPNMEYFPPGALPSLGWLDRHTMPWQIWKDLSPLAQYISRHVVAPPEESIPGVNEYSPAAILEIMPFLR</sequence>
<dbReference type="Pfam" id="PF05721">
    <property type="entry name" value="PhyH"/>
    <property type="match status" value="1"/>
</dbReference>
<dbReference type="PANTHER" id="PTHR37563:SF2">
    <property type="entry name" value="PHYTANOYL-COA DIOXYGENASE FAMILY PROTEIN (AFU_ORTHOLOGUE AFUA_2G03330)"/>
    <property type="match status" value="1"/>
</dbReference>
<accession>A0A812W2Q0</accession>
<dbReference type="InterPro" id="IPR015943">
    <property type="entry name" value="WD40/YVTN_repeat-like_dom_sf"/>
</dbReference>